<comment type="pathway">
    <text evidence="4 15">Carbohydrate degradation; glycolysis; D-glyceraldehyde 3-phosphate and glycerone phosphate from D-glucose: step 3/4.</text>
</comment>
<keyword evidence="12 15" id="KW-0460">Magnesium</keyword>
<feature type="binding site" description="in other chain" evidence="15">
    <location>
        <begin position="186"/>
        <end position="188"/>
    </location>
    <ligand>
        <name>ADP</name>
        <dbReference type="ChEBI" id="CHEBI:456216"/>
        <note>allosteric activator; ligand shared between dimeric partners</note>
    </ligand>
</feature>
<evidence type="ECO:0000256" key="11">
    <source>
        <dbReference type="ARBA" id="ARBA00022840"/>
    </source>
</evidence>
<keyword evidence="13 15" id="KW-0324">Glycolysis</keyword>
<dbReference type="HAMAP" id="MF_00339">
    <property type="entry name" value="Phosphofructokinase_I_B1"/>
    <property type="match status" value="1"/>
</dbReference>
<proteinExistence type="inferred from homology"/>
<dbReference type="GO" id="GO:0005945">
    <property type="term" value="C:6-phosphofructokinase complex"/>
    <property type="evidence" value="ECO:0007669"/>
    <property type="project" value="TreeGrafter"/>
</dbReference>
<keyword evidence="11 15" id="KW-0067">ATP-binding</keyword>
<comment type="similarity">
    <text evidence="15">Belongs to the phosphofructokinase type A (PFKA) family. ATP-dependent PFK group I subfamily. Prokaryotic clade 'B1' sub-subfamily.</text>
</comment>
<dbReference type="InterPro" id="IPR000023">
    <property type="entry name" value="Phosphofructokinase_dom"/>
</dbReference>
<evidence type="ECO:0000256" key="6">
    <source>
        <dbReference type="ARBA" id="ARBA00022533"/>
    </source>
</evidence>
<comment type="catalytic activity">
    <reaction evidence="14 15">
        <text>beta-D-fructose 6-phosphate + ATP = beta-D-fructose 1,6-bisphosphate + ADP + H(+)</text>
        <dbReference type="Rhea" id="RHEA:16109"/>
        <dbReference type="ChEBI" id="CHEBI:15378"/>
        <dbReference type="ChEBI" id="CHEBI:30616"/>
        <dbReference type="ChEBI" id="CHEBI:32966"/>
        <dbReference type="ChEBI" id="CHEBI:57634"/>
        <dbReference type="ChEBI" id="CHEBI:456216"/>
        <dbReference type="EC" id="2.7.1.11"/>
    </reaction>
</comment>
<dbReference type="AlphaFoldDB" id="A0A9D9GXE3"/>
<feature type="binding site" evidence="15">
    <location>
        <begin position="73"/>
        <end position="74"/>
    </location>
    <ligand>
        <name>ATP</name>
        <dbReference type="ChEBI" id="CHEBI:30616"/>
    </ligand>
</feature>
<name>A0A9D9GXE3_9BACL</name>
<dbReference type="GO" id="GO:0070095">
    <property type="term" value="F:fructose-6-phosphate binding"/>
    <property type="evidence" value="ECO:0007669"/>
    <property type="project" value="TreeGrafter"/>
</dbReference>
<dbReference type="NCBIfam" id="TIGR02482">
    <property type="entry name" value="PFKA_ATP"/>
    <property type="match status" value="1"/>
</dbReference>
<organism evidence="17 18">
    <name type="scientific">Candidatus Onthovivens merdipullorum</name>
    <dbReference type="NCBI Taxonomy" id="2840889"/>
    <lineage>
        <taxon>Bacteria</taxon>
        <taxon>Bacillati</taxon>
        <taxon>Bacillota</taxon>
        <taxon>Bacilli</taxon>
        <taxon>Bacillales</taxon>
        <taxon>Candidatus Onthovivens</taxon>
    </lineage>
</organism>
<dbReference type="PROSITE" id="PS00433">
    <property type="entry name" value="PHOSPHOFRUCTOKINASE"/>
    <property type="match status" value="1"/>
</dbReference>
<dbReference type="PIRSF" id="PIRSF000532">
    <property type="entry name" value="ATP_PFK_prok"/>
    <property type="match status" value="1"/>
</dbReference>
<dbReference type="InterPro" id="IPR022953">
    <property type="entry name" value="ATP_PFK"/>
</dbReference>
<dbReference type="GO" id="GO:0046872">
    <property type="term" value="F:metal ion binding"/>
    <property type="evidence" value="ECO:0007669"/>
    <property type="project" value="UniProtKB-KW"/>
</dbReference>
<feature type="binding site" description="in other chain" evidence="15">
    <location>
        <begin position="126"/>
        <end position="128"/>
    </location>
    <ligand>
        <name>substrate</name>
        <note>ligand shared between dimeric partners</note>
    </ligand>
</feature>
<dbReference type="GO" id="GO:0048029">
    <property type="term" value="F:monosaccharide binding"/>
    <property type="evidence" value="ECO:0007669"/>
    <property type="project" value="TreeGrafter"/>
</dbReference>
<feature type="binding site" description="in other chain" evidence="15">
    <location>
        <position position="223"/>
    </location>
    <ligand>
        <name>substrate</name>
        <note>ligand shared between dimeric partners</note>
    </ligand>
</feature>
<keyword evidence="5 15" id="KW-0963">Cytoplasm</keyword>
<feature type="active site" description="Proton acceptor" evidence="15">
    <location>
        <position position="128"/>
    </location>
</feature>
<dbReference type="EMBL" id="JADIMY010000060">
    <property type="protein sequence ID" value="MBO8427463.1"/>
    <property type="molecule type" value="Genomic_DNA"/>
</dbReference>
<dbReference type="PANTHER" id="PTHR13697">
    <property type="entry name" value="PHOSPHOFRUCTOKINASE"/>
    <property type="match status" value="1"/>
</dbReference>
<dbReference type="GO" id="GO:0042802">
    <property type="term" value="F:identical protein binding"/>
    <property type="evidence" value="ECO:0007669"/>
    <property type="project" value="TreeGrafter"/>
</dbReference>
<dbReference type="FunFam" id="3.40.50.450:FF:000001">
    <property type="entry name" value="ATP-dependent 6-phosphofructokinase"/>
    <property type="match status" value="1"/>
</dbReference>
<evidence type="ECO:0000259" key="16">
    <source>
        <dbReference type="Pfam" id="PF00365"/>
    </source>
</evidence>
<evidence type="ECO:0000256" key="9">
    <source>
        <dbReference type="ARBA" id="ARBA00022741"/>
    </source>
</evidence>
<keyword evidence="9 15" id="KW-0547">Nucleotide-binding</keyword>
<feature type="binding site" evidence="15">
    <location>
        <position position="104"/>
    </location>
    <ligand>
        <name>Mg(2+)</name>
        <dbReference type="ChEBI" id="CHEBI:18420"/>
        <note>catalytic</note>
    </ligand>
</feature>
<keyword evidence="6 15" id="KW-0021">Allosteric enzyme</keyword>
<evidence type="ECO:0000256" key="4">
    <source>
        <dbReference type="ARBA" id="ARBA00004679"/>
    </source>
</evidence>
<feature type="binding site" evidence="15">
    <location>
        <position position="163"/>
    </location>
    <ligand>
        <name>substrate</name>
        <note>ligand shared between dimeric partners</note>
    </ligand>
</feature>
<reference evidence="17" key="1">
    <citation type="submission" date="2020-10" db="EMBL/GenBank/DDBJ databases">
        <authorList>
            <person name="Gilroy R."/>
        </authorList>
    </citation>
    <scope>NUCLEOTIDE SEQUENCE</scope>
    <source>
        <strain evidence="17">11159</strain>
    </source>
</reference>
<protein>
    <recommendedName>
        <fullName evidence="15">ATP-dependent 6-phosphofructokinase</fullName>
        <shortName evidence="15">ATP-PFK</shortName>
        <shortName evidence="15">Phosphofructokinase</shortName>
        <ecNumber evidence="15">2.7.1.11</ecNumber>
    </recommendedName>
    <alternativeName>
        <fullName evidence="15">Phosphohexokinase</fullName>
    </alternativeName>
</protein>
<accession>A0A9D9GXE3</accession>
<evidence type="ECO:0000256" key="15">
    <source>
        <dbReference type="HAMAP-Rule" id="MF_00339"/>
    </source>
</evidence>
<evidence type="ECO:0000256" key="13">
    <source>
        <dbReference type="ARBA" id="ARBA00023152"/>
    </source>
</evidence>
<dbReference type="EC" id="2.7.1.11" evidence="15"/>
<feature type="binding site" evidence="15">
    <location>
        <begin position="103"/>
        <end position="106"/>
    </location>
    <ligand>
        <name>ATP</name>
        <dbReference type="ChEBI" id="CHEBI:30616"/>
    </ligand>
</feature>
<evidence type="ECO:0000256" key="7">
    <source>
        <dbReference type="ARBA" id="ARBA00022679"/>
    </source>
</evidence>
<dbReference type="GO" id="GO:0005524">
    <property type="term" value="F:ATP binding"/>
    <property type="evidence" value="ECO:0007669"/>
    <property type="project" value="UniProtKB-UniRule"/>
</dbReference>
<dbReference type="Gene3D" id="3.40.50.460">
    <property type="entry name" value="Phosphofructokinase domain"/>
    <property type="match status" value="1"/>
</dbReference>
<dbReference type="Gene3D" id="3.40.50.450">
    <property type="match status" value="1"/>
</dbReference>
<evidence type="ECO:0000313" key="17">
    <source>
        <dbReference type="EMBL" id="MBO8427463.1"/>
    </source>
</evidence>
<feature type="binding site" evidence="15">
    <location>
        <position position="244"/>
    </location>
    <ligand>
        <name>substrate</name>
        <note>ligand shared between dimeric partners</note>
    </ligand>
</feature>
<comment type="function">
    <text evidence="2 15">Catalyzes the phosphorylation of D-fructose 6-phosphate to fructose 1,6-bisphosphate by ATP, the first committing step of glycolysis.</text>
</comment>
<evidence type="ECO:0000256" key="2">
    <source>
        <dbReference type="ARBA" id="ARBA00002659"/>
    </source>
</evidence>
<evidence type="ECO:0000256" key="8">
    <source>
        <dbReference type="ARBA" id="ARBA00022723"/>
    </source>
</evidence>
<dbReference type="InterPro" id="IPR035966">
    <property type="entry name" value="PKF_sf"/>
</dbReference>
<comment type="subunit">
    <text evidence="15">Homotetramer.</text>
</comment>
<comment type="caution">
    <text evidence="17">The sequence shown here is derived from an EMBL/GenBank/DDBJ whole genome shotgun (WGS) entry which is preliminary data.</text>
</comment>
<keyword evidence="7 15" id="KW-0808">Transferase</keyword>
<evidence type="ECO:0000256" key="14">
    <source>
        <dbReference type="ARBA" id="ARBA00048070"/>
    </source>
</evidence>
<dbReference type="PRINTS" id="PR00476">
    <property type="entry name" value="PHFRCTKINASE"/>
</dbReference>
<keyword evidence="10 15" id="KW-0418">Kinase</keyword>
<dbReference type="InterPro" id="IPR015912">
    <property type="entry name" value="Phosphofructokinase_CS"/>
</dbReference>
<evidence type="ECO:0000256" key="5">
    <source>
        <dbReference type="ARBA" id="ARBA00022490"/>
    </source>
</evidence>
<keyword evidence="8 15" id="KW-0479">Metal-binding</keyword>
<dbReference type="Proteomes" id="UP000823613">
    <property type="component" value="Unassembled WGS sequence"/>
</dbReference>
<dbReference type="NCBIfam" id="NF002872">
    <property type="entry name" value="PRK03202.1"/>
    <property type="match status" value="1"/>
</dbReference>
<reference evidence="17" key="2">
    <citation type="journal article" date="2021" name="PeerJ">
        <title>Extensive microbial diversity within the chicken gut microbiome revealed by metagenomics and culture.</title>
        <authorList>
            <person name="Gilroy R."/>
            <person name="Ravi A."/>
            <person name="Getino M."/>
            <person name="Pursley I."/>
            <person name="Horton D.L."/>
            <person name="Alikhan N.F."/>
            <person name="Baker D."/>
            <person name="Gharbi K."/>
            <person name="Hall N."/>
            <person name="Watson M."/>
            <person name="Adriaenssens E.M."/>
            <person name="Foster-Nyarko E."/>
            <person name="Jarju S."/>
            <person name="Secka A."/>
            <person name="Antonio M."/>
            <person name="Oren A."/>
            <person name="Chaudhuri R.R."/>
            <person name="La Ragione R."/>
            <person name="Hildebrand F."/>
            <person name="Pallen M.J."/>
        </authorList>
    </citation>
    <scope>NUCLEOTIDE SEQUENCE</scope>
    <source>
        <strain evidence="17">11159</strain>
    </source>
</reference>
<feature type="domain" description="Phosphofructokinase" evidence="16">
    <location>
        <begin position="4"/>
        <end position="276"/>
    </location>
</feature>
<dbReference type="PANTHER" id="PTHR13697:SF4">
    <property type="entry name" value="ATP-DEPENDENT 6-PHOSPHOFRUCTOKINASE"/>
    <property type="match status" value="1"/>
</dbReference>
<dbReference type="InterPro" id="IPR012003">
    <property type="entry name" value="ATP_PFK_prok-type"/>
</dbReference>
<dbReference type="FunFam" id="3.40.50.460:FF:000002">
    <property type="entry name" value="ATP-dependent 6-phosphofructokinase"/>
    <property type="match status" value="1"/>
</dbReference>
<evidence type="ECO:0000313" key="18">
    <source>
        <dbReference type="Proteomes" id="UP000823613"/>
    </source>
</evidence>
<evidence type="ECO:0000256" key="3">
    <source>
        <dbReference type="ARBA" id="ARBA00004496"/>
    </source>
</evidence>
<dbReference type="GO" id="GO:0006002">
    <property type="term" value="P:fructose 6-phosphate metabolic process"/>
    <property type="evidence" value="ECO:0007669"/>
    <property type="project" value="UniProtKB-UniRule"/>
</dbReference>
<dbReference type="GO" id="GO:0003872">
    <property type="term" value="F:6-phosphofructokinase activity"/>
    <property type="evidence" value="ECO:0007669"/>
    <property type="project" value="UniProtKB-UniRule"/>
</dbReference>
<comment type="subcellular location">
    <subcellularLocation>
        <location evidence="3 15">Cytoplasm</location>
    </subcellularLocation>
</comment>
<comment type="cofactor">
    <cofactor evidence="1 15">
        <name>Mg(2+)</name>
        <dbReference type="ChEBI" id="CHEBI:18420"/>
    </cofactor>
</comment>
<sequence>MIKKIGILTSGGDAPGMNDALFGAIRTGYKLNKEMYIIKEGYRGLVEDKIEKVHKDFATSLLNRGGTVVKTARLPEFKEDKVQYEAIETLKKHGIEALIVIGGDGSYMGAKKLTEKGINCIGLPGTIDNDIASSDFTIGFDTALNTVVDAVDKIVDTSSSHYRCAVVEIMGNHCPDLTLYAGIATGADYIITCDTDTNVDKMIKELKELKKTNPDHVLILVAEKTLDTKALTDRISTETGFDTRLTVLGHIQRGGEPTAMERVNSIRMGSYAVELLDKGIGGVCIGTNGNDLIYTDIYDALKLPRNKHEDLTHVYELIR</sequence>
<comment type="activity regulation">
    <text evidence="15">Allosterically activated by ADP and other diphosphonucleosides, and allosterically inhibited by phosphoenolpyruvate.</text>
</comment>
<dbReference type="GO" id="GO:0030388">
    <property type="term" value="P:fructose 1,6-bisphosphate metabolic process"/>
    <property type="evidence" value="ECO:0007669"/>
    <property type="project" value="TreeGrafter"/>
</dbReference>
<dbReference type="GO" id="GO:0061621">
    <property type="term" value="P:canonical glycolysis"/>
    <property type="evidence" value="ECO:0007669"/>
    <property type="project" value="TreeGrafter"/>
</dbReference>
<evidence type="ECO:0000256" key="1">
    <source>
        <dbReference type="ARBA" id="ARBA00001946"/>
    </source>
</evidence>
<evidence type="ECO:0000256" key="10">
    <source>
        <dbReference type="ARBA" id="ARBA00022777"/>
    </source>
</evidence>
<dbReference type="SUPFAM" id="SSF53784">
    <property type="entry name" value="Phosphofructokinase"/>
    <property type="match status" value="1"/>
</dbReference>
<dbReference type="GO" id="GO:0016208">
    <property type="term" value="F:AMP binding"/>
    <property type="evidence" value="ECO:0007669"/>
    <property type="project" value="TreeGrafter"/>
</dbReference>
<comment type="caution">
    <text evidence="15">Lacks conserved residue(s) required for the propagation of feature annotation.</text>
</comment>
<dbReference type="Pfam" id="PF00365">
    <property type="entry name" value="PFK"/>
    <property type="match status" value="1"/>
</dbReference>
<feature type="binding site" description="in other chain" evidence="15">
    <location>
        <begin position="170"/>
        <end position="172"/>
    </location>
    <ligand>
        <name>substrate</name>
        <note>ligand shared between dimeric partners</note>
    </ligand>
</feature>
<feature type="binding site" evidence="15">
    <location>
        <position position="12"/>
    </location>
    <ligand>
        <name>ATP</name>
        <dbReference type="ChEBI" id="CHEBI:30616"/>
    </ligand>
</feature>
<gene>
    <name evidence="15 17" type="primary">pfkA</name>
    <name evidence="17" type="ORF">IAC58_02750</name>
</gene>
<evidence type="ECO:0000256" key="12">
    <source>
        <dbReference type="ARBA" id="ARBA00022842"/>
    </source>
</evidence>
<dbReference type="InterPro" id="IPR012828">
    <property type="entry name" value="PFKA_ATP_prok"/>
</dbReference>
<feature type="binding site" description="in other chain" evidence="15">
    <location>
        <begin position="250"/>
        <end position="253"/>
    </location>
    <ligand>
        <name>substrate</name>
        <note>ligand shared between dimeric partners</note>
    </ligand>
</feature>